<dbReference type="Proteomes" id="UP000198341">
    <property type="component" value="Chromosome 16"/>
</dbReference>
<proteinExistence type="inferred from homology"/>
<dbReference type="STRING" id="41875.K8EPN1"/>
<dbReference type="Pfam" id="PF14374">
    <property type="entry name" value="Ribos_L4_asso_C"/>
    <property type="match status" value="1"/>
</dbReference>
<dbReference type="KEGG" id="bpg:Bathy16g00970"/>
<sequence length="400" mass="43461">MPAALPTVTVQNGNGASVALPEVFTSPIRPDIVNAVHTGLNKNSRQAYAVSLEAGHQTAAESWGTGRAVSRIPRVPGGGTHRAGQGAFGNMCRGGRMFAPTKTWRKWHRKVNLKEKRYAVCSALAASAVPALLMARGHRVENVPEVPLVLDDSCEGTTKTSEAIKILKACGAFDDIERVKASRAVRAGKGKMRNRRYVQRKGPLVVYANDSGMTRAFRNIPGVELCSVDRLGLLSLAPGGHLGRFIIWTKSAFEKLDGVFGTKAQASSSKKGWKPPAHIMTQPDLSRLINSDEIQSVVNAPKTGKTRAHAPLKRNPLKNKAAMDRLNPYAKVAAEMRQRAEAERAKAKAGKKAGARSAVGQKFYEAMLVESEYHKGGDDAELFENYKFWLGEEQVEAKPE</sequence>
<feature type="domain" description="Large ribosomal subunit protein uL4 C-terminal" evidence="4">
    <location>
        <begin position="271"/>
        <end position="346"/>
    </location>
</feature>
<name>K8EPN1_9CHLO</name>
<dbReference type="GO" id="GO:0003735">
    <property type="term" value="F:structural constituent of ribosome"/>
    <property type="evidence" value="ECO:0007669"/>
    <property type="project" value="InterPro"/>
</dbReference>
<dbReference type="PROSITE" id="PS00939">
    <property type="entry name" value="RIBOSOMAL_L1E"/>
    <property type="match status" value="1"/>
</dbReference>
<evidence type="ECO:0000313" key="5">
    <source>
        <dbReference type="EMBL" id="CCO20227.1"/>
    </source>
</evidence>
<evidence type="ECO:0000256" key="1">
    <source>
        <dbReference type="ARBA" id="ARBA00010528"/>
    </source>
</evidence>
<protein>
    <submittedName>
        <fullName evidence="5">60S ribosomal protein L4</fullName>
    </submittedName>
</protein>
<dbReference type="RefSeq" id="XP_007508610.1">
    <property type="nucleotide sequence ID" value="XM_007508548.1"/>
</dbReference>
<dbReference type="Gene3D" id="3.40.1370.10">
    <property type="match status" value="1"/>
</dbReference>
<dbReference type="eggNOG" id="KOG1475">
    <property type="taxonomic scope" value="Eukaryota"/>
</dbReference>
<dbReference type="PANTHER" id="PTHR19431">
    <property type="entry name" value="60S RIBOSOMAL PROTEIN L4"/>
    <property type="match status" value="1"/>
</dbReference>
<gene>
    <name evidence="5" type="ordered locus">Bathy16g00970</name>
</gene>
<dbReference type="InterPro" id="IPR013000">
    <property type="entry name" value="Ribosomal_uL4_euk/arc_CS"/>
</dbReference>
<dbReference type="SUPFAM" id="SSF52166">
    <property type="entry name" value="Ribosomal protein L4"/>
    <property type="match status" value="1"/>
</dbReference>
<accession>K8EPN1</accession>
<reference evidence="5 6" key="1">
    <citation type="submission" date="2011-10" db="EMBL/GenBank/DDBJ databases">
        <authorList>
            <person name="Genoscope - CEA"/>
        </authorList>
    </citation>
    <scope>NUCLEOTIDE SEQUENCE [LARGE SCALE GENOMIC DNA]</scope>
    <source>
        <strain evidence="5 6">RCC 1105</strain>
    </source>
</reference>
<keyword evidence="2 5" id="KW-0689">Ribosomal protein</keyword>
<dbReference type="InterPro" id="IPR023574">
    <property type="entry name" value="Ribosomal_uL4_dom_sf"/>
</dbReference>
<evidence type="ECO:0000256" key="3">
    <source>
        <dbReference type="ARBA" id="ARBA00023274"/>
    </source>
</evidence>
<dbReference type="GO" id="GO:1990904">
    <property type="term" value="C:ribonucleoprotein complex"/>
    <property type="evidence" value="ECO:0007669"/>
    <property type="project" value="UniProtKB-KW"/>
</dbReference>
<dbReference type="Pfam" id="PF00573">
    <property type="entry name" value="Ribosomal_L4"/>
    <property type="match status" value="1"/>
</dbReference>
<comment type="similarity">
    <text evidence="1">Belongs to the universal ribosomal protein uL4 family.</text>
</comment>
<dbReference type="InterPro" id="IPR002136">
    <property type="entry name" value="Ribosomal_uL4"/>
</dbReference>
<evidence type="ECO:0000313" key="6">
    <source>
        <dbReference type="Proteomes" id="UP000198341"/>
    </source>
</evidence>
<keyword evidence="3" id="KW-0687">Ribonucleoprotein</keyword>
<evidence type="ECO:0000256" key="2">
    <source>
        <dbReference type="ARBA" id="ARBA00022980"/>
    </source>
</evidence>
<dbReference type="InterPro" id="IPR025755">
    <property type="entry name" value="Ribos_uL4_C_dom"/>
</dbReference>
<dbReference type="AlphaFoldDB" id="K8EPN1"/>
<dbReference type="GeneID" id="19011142"/>
<dbReference type="InterPro" id="IPR045240">
    <property type="entry name" value="Ribosomal_uL4_euk/arch"/>
</dbReference>
<dbReference type="FunFam" id="3.40.1370.10:FF:000002">
    <property type="entry name" value="60S ribosomal protein L4"/>
    <property type="match status" value="1"/>
</dbReference>
<keyword evidence="6" id="KW-1185">Reference proteome</keyword>
<dbReference type="GO" id="GO:0005840">
    <property type="term" value="C:ribosome"/>
    <property type="evidence" value="ECO:0007669"/>
    <property type="project" value="UniProtKB-KW"/>
</dbReference>
<dbReference type="EMBL" id="FO082263">
    <property type="protein sequence ID" value="CCO20227.1"/>
    <property type="molecule type" value="Genomic_DNA"/>
</dbReference>
<organism evidence="5 6">
    <name type="scientific">Bathycoccus prasinos</name>
    <dbReference type="NCBI Taxonomy" id="41875"/>
    <lineage>
        <taxon>Eukaryota</taxon>
        <taxon>Viridiplantae</taxon>
        <taxon>Chlorophyta</taxon>
        <taxon>Mamiellophyceae</taxon>
        <taxon>Mamiellales</taxon>
        <taxon>Bathycoccaceae</taxon>
        <taxon>Bathycoccus</taxon>
    </lineage>
</organism>
<dbReference type="OrthoDB" id="10259785at2759"/>
<dbReference type="GO" id="GO:0006412">
    <property type="term" value="P:translation"/>
    <property type="evidence" value="ECO:0007669"/>
    <property type="project" value="InterPro"/>
</dbReference>
<evidence type="ECO:0000259" key="4">
    <source>
        <dbReference type="Pfam" id="PF14374"/>
    </source>
</evidence>